<dbReference type="AlphaFoldDB" id="A0A1I7ZFD5"/>
<protein>
    <submittedName>
        <fullName evidence="3">Reticulon-like protein</fullName>
    </submittedName>
</protein>
<keyword evidence="1" id="KW-0812">Transmembrane</keyword>
<evidence type="ECO:0000313" key="2">
    <source>
        <dbReference type="Proteomes" id="UP000095287"/>
    </source>
</evidence>
<feature type="transmembrane region" description="Helical" evidence="1">
    <location>
        <begin position="86"/>
        <end position="105"/>
    </location>
</feature>
<name>A0A1I7ZFD5_9BILA</name>
<dbReference type="WBParaSite" id="L893_g25841.t1">
    <property type="protein sequence ID" value="L893_g25841.t1"/>
    <property type="gene ID" value="L893_g25841"/>
</dbReference>
<feature type="transmembrane region" description="Helical" evidence="1">
    <location>
        <begin position="187"/>
        <end position="209"/>
    </location>
</feature>
<evidence type="ECO:0000256" key="1">
    <source>
        <dbReference type="SAM" id="Phobius"/>
    </source>
</evidence>
<dbReference type="Proteomes" id="UP000095287">
    <property type="component" value="Unplaced"/>
</dbReference>
<keyword evidence="2" id="KW-1185">Reference proteome</keyword>
<feature type="transmembrane region" description="Helical" evidence="1">
    <location>
        <begin position="63"/>
        <end position="81"/>
    </location>
</feature>
<evidence type="ECO:0000313" key="3">
    <source>
        <dbReference type="WBParaSite" id="L893_g25841.t1"/>
    </source>
</evidence>
<proteinExistence type="predicted"/>
<keyword evidence="1" id="KW-1133">Transmembrane helix</keyword>
<sequence>MDRGESGFGVPRFSSSAFFGHRMTAVDARLQEANRRAHIHENFVFFAKLFGFALHRFTQIVNVAYSLLALLFGLSFFYSLVETTRVVLQMVTFAIIVVLLSTLLFPSEASFTKNLGQAVQLARLQRHSAWKELLPEAAERDLVLSESANRLLRILGAFSLSHQLHPLGIQDVSMVSAELLLTVQYCLVTHAALSLLFLVVLLASFRVFFQMLEIL</sequence>
<reference evidence="3" key="1">
    <citation type="submission" date="2016-11" db="UniProtKB">
        <authorList>
            <consortium name="WormBaseParasite"/>
        </authorList>
    </citation>
    <scope>IDENTIFICATION</scope>
</reference>
<keyword evidence="1" id="KW-0472">Membrane</keyword>
<accession>A0A1I7ZFD5</accession>
<organism evidence="2 3">
    <name type="scientific">Steinernema glaseri</name>
    <dbReference type="NCBI Taxonomy" id="37863"/>
    <lineage>
        <taxon>Eukaryota</taxon>
        <taxon>Metazoa</taxon>
        <taxon>Ecdysozoa</taxon>
        <taxon>Nematoda</taxon>
        <taxon>Chromadorea</taxon>
        <taxon>Rhabditida</taxon>
        <taxon>Tylenchina</taxon>
        <taxon>Panagrolaimomorpha</taxon>
        <taxon>Strongyloidoidea</taxon>
        <taxon>Steinernematidae</taxon>
        <taxon>Steinernema</taxon>
    </lineage>
</organism>